<dbReference type="SUPFAM" id="SSF50129">
    <property type="entry name" value="GroES-like"/>
    <property type="match status" value="1"/>
</dbReference>
<dbReference type="SUPFAM" id="SSF51735">
    <property type="entry name" value="NAD(P)-binding Rossmann-fold domains"/>
    <property type="match status" value="1"/>
</dbReference>
<dbReference type="SMART" id="SM00829">
    <property type="entry name" value="PKS_ER"/>
    <property type="match status" value="1"/>
</dbReference>
<dbReference type="Gene3D" id="3.40.50.720">
    <property type="entry name" value="NAD(P)-binding Rossmann-like Domain"/>
    <property type="match status" value="1"/>
</dbReference>
<dbReference type="EMBL" id="JABEQJ010000007">
    <property type="protein sequence ID" value="MBB2159989.1"/>
    <property type="molecule type" value="Genomic_DNA"/>
</dbReference>
<proteinExistence type="predicted"/>
<dbReference type="RefSeq" id="WP_182996839.1">
    <property type="nucleotide sequence ID" value="NZ_JABEQJ010000007.1"/>
</dbReference>
<dbReference type="Pfam" id="PF08240">
    <property type="entry name" value="ADH_N"/>
    <property type="match status" value="1"/>
</dbReference>
<evidence type="ECO:0000259" key="1">
    <source>
        <dbReference type="SMART" id="SM00829"/>
    </source>
</evidence>
<dbReference type="InterPro" id="IPR036291">
    <property type="entry name" value="NAD(P)-bd_dom_sf"/>
</dbReference>
<dbReference type="Pfam" id="PF00107">
    <property type="entry name" value="ADH_zinc_N"/>
    <property type="match status" value="1"/>
</dbReference>
<dbReference type="PANTHER" id="PTHR43677:SF1">
    <property type="entry name" value="ACRYLYL-COA REDUCTASE ACUI-RELATED"/>
    <property type="match status" value="1"/>
</dbReference>
<dbReference type="InterPro" id="IPR011032">
    <property type="entry name" value="GroES-like_sf"/>
</dbReference>
<dbReference type="CDD" id="cd08288">
    <property type="entry name" value="MDR_yhdh"/>
    <property type="match status" value="1"/>
</dbReference>
<dbReference type="NCBIfam" id="TIGR02823">
    <property type="entry name" value="oxido_YhdH"/>
    <property type="match status" value="1"/>
</dbReference>
<dbReference type="PANTHER" id="PTHR43677">
    <property type="entry name" value="SHORT-CHAIN DEHYDROGENASE/REDUCTASE"/>
    <property type="match status" value="1"/>
</dbReference>
<protein>
    <submittedName>
        <fullName evidence="2">Oxidoreductase</fullName>
    </submittedName>
</protein>
<dbReference type="GO" id="GO:0043957">
    <property type="term" value="F:acryloyl-CoA reductase (NADPH) activity"/>
    <property type="evidence" value="ECO:0007669"/>
    <property type="project" value="TreeGrafter"/>
</dbReference>
<feature type="domain" description="Enoyl reductase (ER)" evidence="1">
    <location>
        <begin position="16"/>
        <end position="327"/>
    </location>
</feature>
<sequence length="333" mass="35102">MDTQFQALLIEKDASGAQHVALRRMTEDALPEGDVTVRVEWSTLNYKDALAITGRGPIVRRFPMVPGIDFAGTVTQSDDPALSPGDRVVLNGWGVGESHWGGLAGRARVRGDWLVPLPAGLSTRQAMAIGTAGYTAMLCVMALEREGVHPESEPIVVSGASGGVGSIALMLLSRLGYTVEAITGRPREGTYLEALGAAAILPRDAFTNVGKPLERARWAGAVDVAGGRVLANLCAGMMPGGVVTACGLAGGMDFPATVAPFILRGVSLIGIDSVQCPRDRRMTAWNRLAELIDPQRLDLMTRQIALAEVPDTARALLDGTTHGRVIVTMAQDG</sequence>
<evidence type="ECO:0000313" key="3">
    <source>
        <dbReference type="Proteomes" id="UP000589085"/>
    </source>
</evidence>
<gene>
    <name evidence="2" type="ORF">HLH48_07350</name>
</gene>
<comment type="caution">
    <text evidence="2">The sequence shown here is derived from an EMBL/GenBank/DDBJ whole genome shotgun (WGS) entry which is preliminary data.</text>
</comment>
<reference evidence="2 3" key="1">
    <citation type="submission" date="2020-04" db="EMBL/GenBank/DDBJ databases">
        <title>Description of novel Gluconacetobacter.</title>
        <authorList>
            <person name="Sombolestani A."/>
        </authorList>
    </citation>
    <scope>NUCLEOTIDE SEQUENCE [LARGE SCALE GENOMIC DNA]</scope>
    <source>
        <strain evidence="2 3">LMG 19747</strain>
    </source>
</reference>
<dbReference type="InterPro" id="IPR013149">
    <property type="entry name" value="ADH-like_C"/>
</dbReference>
<dbReference type="InterPro" id="IPR051397">
    <property type="entry name" value="Zn-ADH-like_protein"/>
</dbReference>
<organism evidence="2 3">
    <name type="scientific">Gluconacetobacter sacchari</name>
    <dbReference type="NCBI Taxonomy" id="92759"/>
    <lineage>
        <taxon>Bacteria</taxon>
        <taxon>Pseudomonadati</taxon>
        <taxon>Pseudomonadota</taxon>
        <taxon>Alphaproteobacteria</taxon>
        <taxon>Acetobacterales</taxon>
        <taxon>Acetobacteraceae</taxon>
        <taxon>Gluconacetobacter</taxon>
    </lineage>
</organism>
<name>A0A7W4NLH5_9PROT</name>
<dbReference type="InterPro" id="IPR013154">
    <property type="entry name" value="ADH-like_N"/>
</dbReference>
<dbReference type="InterPro" id="IPR020843">
    <property type="entry name" value="ER"/>
</dbReference>
<accession>A0A7W4NLH5</accession>
<dbReference type="AlphaFoldDB" id="A0A7W4NLH5"/>
<dbReference type="Proteomes" id="UP000589085">
    <property type="component" value="Unassembled WGS sequence"/>
</dbReference>
<dbReference type="Gene3D" id="3.90.180.10">
    <property type="entry name" value="Medium-chain alcohol dehydrogenases, catalytic domain"/>
    <property type="match status" value="1"/>
</dbReference>
<dbReference type="InterPro" id="IPR014188">
    <property type="entry name" value="Acrylyl-CoA_reductase_AcuI"/>
</dbReference>
<evidence type="ECO:0000313" key="2">
    <source>
        <dbReference type="EMBL" id="MBB2159989.1"/>
    </source>
</evidence>